<dbReference type="Gene3D" id="3.40.980.20">
    <property type="entry name" value="Four-carbon acid sugar kinase, nucleotide binding domain"/>
    <property type="match status" value="1"/>
</dbReference>
<evidence type="ECO:0000256" key="4">
    <source>
        <dbReference type="ARBA" id="ARBA00022777"/>
    </source>
</evidence>
<name>A0A2H1IND5_9MICO</name>
<dbReference type="RefSeq" id="WP_101545057.1">
    <property type="nucleotide sequence ID" value="NZ_FXYX01000005.1"/>
</dbReference>
<evidence type="ECO:0000256" key="2">
    <source>
        <dbReference type="ARBA" id="ARBA00022679"/>
    </source>
</evidence>
<keyword evidence="10" id="KW-1185">Reference proteome</keyword>
<protein>
    <submittedName>
        <fullName evidence="9">Uncharacterized conserved protein YgbK, DUF1537 family</fullName>
    </submittedName>
</protein>
<evidence type="ECO:0000256" key="3">
    <source>
        <dbReference type="ARBA" id="ARBA00022741"/>
    </source>
</evidence>
<dbReference type="Proteomes" id="UP000234382">
    <property type="component" value="Unassembled WGS sequence"/>
</dbReference>
<evidence type="ECO:0000313" key="10">
    <source>
        <dbReference type="Proteomes" id="UP000234382"/>
    </source>
</evidence>
<dbReference type="SUPFAM" id="SSF142764">
    <property type="entry name" value="YgbK-like"/>
    <property type="match status" value="1"/>
</dbReference>
<evidence type="ECO:0000313" key="9">
    <source>
        <dbReference type="EMBL" id="SMX76674.1"/>
    </source>
</evidence>
<keyword evidence="3" id="KW-0547">Nucleotide-binding</keyword>
<evidence type="ECO:0000256" key="6">
    <source>
        <dbReference type="ARBA" id="ARBA00023277"/>
    </source>
</evidence>
<comment type="similarity">
    <text evidence="1">Belongs to the four-carbon acid sugar kinase family.</text>
</comment>
<dbReference type="EMBL" id="FXYX01000005">
    <property type="protein sequence ID" value="SMX76674.1"/>
    <property type="molecule type" value="Genomic_DNA"/>
</dbReference>
<organism evidence="9 10">
    <name type="scientific">Brevibacterium iodinum ATCC 49514</name>
    <dbReference type="NCBI Taxonomy" id="1255616"/>
    <lineage>
        <taxon>Bacteria</taxon>
        <taxon>Bacillati</taxon>
        <taxon>Actinomycetota</taxon>
        <taxon>Actinomycetes</taxon>
        <taxon>Micrococcales</taxon>
        <taxon>Brevibacteriaceae</taxon>
        <taxon>Brevibacterium</taxon>
    </lineage>
</organism>
<evidence type="ECO:0000256" key="5">
    <source>
        <dbReference type="ARBA" id="ARBA00022840"/>
    </source>
</evidence>
<keyword evidence="5" id="KW-0067">ATP-binding</keyword>
<feature type="domain" description="Four-carbon acid sugar kinase nucleotide binding" evidence="8">
    <location>
        <begin position="299"/>
        <end position="450"/>
    </location>
</feature>
<dbReference type="GO" id="GO:0016301">
    <property type="term" value="F:kinase activity"/>
    <property type="evidence" value="ECO:0007669"/>
    <property type="project" value="UniProtKB-KW"/>
</dbReference>
<evidence type="ECO:0000256" key="1">
    <source>
        <dbReference type="ARBA" id="ARBA00005715"/>
    </source>
</evidence>
<dbReference type="InterPro" id="IPR010737">
    <property type="entry name" value="4-carb_acid_sugar_kinase_N"/>
</dbReference>
<proteinExistence type="inferred from homology"/>
<keyword evidence="6" id="KW-0119">Carbohydrate metabolism</keyword>
<dbReference type="InterPro" id="IPR031475">
    <property type="entry name" value="NBD_C"/>
</dbReference>
<dbReference type="InterPro" id="IPR042213">
    <property type="entry name" value="NBD_C_sf"/>
</dbReference>
<keyword evidence="4" id="KW-0418">Kinase</keyword>
<keyword evidence="2" id="KW-0808">Transferase</keyword>
<dbReference type="AlphaFoldDB" id="A0A2H1IND5"/>
<dbReference type="Pfam" id="PF17042">
    <property type="entry name" value="NBD_C"/>
    <property type="match status" value="1"/>
</dbReference>
<evidence type="ECO:0000259" key="7">
    <source>
        <dbReference type="Pfam" id="PF07005"/>
    </source>
</evidence>
<dbReference type="GO" id="GO:0005524">
    <property type="term" value="F:ATP binding"/>
    <property type="evidence" value="ECO:0007669"/>
    <property type="project" value="UniProtKB-KW"/>
</dbReference>
<feature type="domain" description="Four-carbon acid sugar kinase N-terminal" evidence="7">
    <location>
        <begin position="24"/>
        <end position="246"/>
    </location>
</feature>
<dbReference type="Gene3D" id="3.40.50.10840">
    <property type="entry name" value="Putative sugar-binding, N-terminal domain"/>
    <property type="match status" value="1"/>
</dbReference>
<gene>
    <name evidence="9" type="ORF">BI49514_01139</name>
</gene>
<dbReference type="InterPro" id="IPR037051">
    <property type="entry name" value="4-carb_acid_sugar_kinase_N_sf"/>
</dbReference>
<evidence type="ECO:0000259" key="8">
    <source>
        <dbReference type="Pfam" id="PF17042"/>
    </source>
</evidence>
<dbReference type="Pfam" id="PF07005">
    <property type="entry name" value="SBD_N"/>
    <property type="match status" value="1"/>
</dbReference>
<reference evidence="10" key="1">
    <citation type="submission" date="2017-03" db="EMBL/GenBank/DDBJ databases">
        <authorList>
            <person name="Monnet C."/>
        </authorList>
    </citation>
    <scope>NUCLEOTIDE SEQUENCE [LARGE SCALE GENOMIC DNA]</scope>
    <source>
        <strain evidence="10">ATCC 49514</strain>
    </source>
</reference>
<sequence>MSTFHLPDPGTTAASPSAQAKPRILIVADDLTGGNACGALFAEAGLRTITVTDTNPAGGVDISGLLDDFDAVVVNTDSRHLPAPQASELYTELIKTAGAVDLVACRIDTTLRGNVGPAAAAAVAARRRSLAGTDGPPHRVLGLCVPAFPAAGRTTVQGRQLLGGRLLEHTELAHDVRSPMRTSVIEDVLAAGTDLNSRLVDIATVLAGRDAVRIAVLDAIGEGADVLIADALTTEHIELVGSVIAEISHDLAEAATPEIRNRAGLADDERLDWVTIDPGPGSLALAQSRLPARADGILLGISGSATEVTRAQLAAVAEDPTITVLSAPLDDAGLPDVEAALGLIDRTASARAIIVATVLETSDLRELTDAESEQTTLRLALIASAVMSAIPVSGLYTTGGDVTATVMRELGAMGMEIDKEIVPLAVGGRLVGGSSDGLPIVTKGGLIGDTGTAVECLEFLSTTARVRRD</sequence>
<accession>A0A2H1IND5</accession>